<name>A0ABT3RPR3_9BACT</name>
<evidence type="ECO:0000313" key="2">
    <source>
        <dbReference type="Proteomes" id="UP001209885"/>
    </source>
</evidence>
<proteinExistence type="predicted"/>
<accession>A0ABT3RPR3</accession>
<dbReference type="GO" id="GO:0004497">
    <property type="term" value="F:monooxygenase activity"/>
    <property type="evidence" value="ECO:0007669"/>
    <property type="project" value="UniProtKB-KW"/>
</dbReference>
<keyword evidence="1" id="KW-0560">Oxidoreductase</keyword>
<organism evidence="1 2">
    <name type="scientific">Mangrovivirga halotolerans</name>
    <dbReference type="NCBI Taxonomy" id="2993936"/>
    <lineage>
        <taxon>Bacteria</taxon>
        <taxon>Pseudomonadati</taxon>
        <taxon>Bacteroidota</taxon>
        <taxon>Cytophagia</taxon>
        <taxon>Cytophagales</taxon>
        <taxon>Mangrovivirgaceae</taxon>
        <taxon>Mangrovivirga</taxon>
    </lineage>
</organism>
<gene>
    <name evidence="1" type="ORF">OO013_06950</name>
</gene>
<reference evidence="1 2" key="1">
    <citation type="submission" date="2022-11" db="EMBL/GenBank/DDBJ databases">
        <title>The characterization of three novel Bacteroidetes species and genomic analysis of their roles in tidal elemental geochemical cycles.</title>
        <authorList>
            <person name="Ma K."/>
        </authorList>
    </citation>
    <scope>NUCLEOTIDE SEQUENCE [LARGE SCALE GENOMIC DNA]</scope>
    <source>
        <strain evidence="1 2">M17</strain>
    </source>
</reference>
<comment type="caution">
    <text evidence="1">The sequence shown here is derived from an EMBL/GenBank/DDBJ whole genome shotgun (WGS) entry which is preliminary data.</text>
</comment>
<dbReference type="EMBL" id="JAPFQN010000004">
    <property type="protein sequence ID" value="MCX2743595.1"/>
    <property type="molecule type" value="Genomic_DNA"/>
</dbReference>
<dbReference type="CDD" id="cd21650">
    <property type="entry name" value="CrtA-like"/>
    <property type="match status" value="1"/>
</dbReference>
<evidence type="ECO:0000313" key="1">
    <source>
        <dbReference type="EMBL" id="MCX2743595.1"/>
    </source>
</evidence>
<dbReference type="RefSeq" id="WP_266055980.1">
    <property type="nucleotide sequence ID" value="NZ_JAPFQN010000004.1"/>
</dbReference>
<keyword evidence="1" id="KW-0503">Monooxygenase</keyword>
<sequence>MKEITAITFMRFPDFKSRYKALTMMNEGHQYLSEIQGLNFYKLMGSGKGNGFNPFPDWSVYCLMTNWKDTDSATKFFNSSRFFNHYDDYMSEKWTALMKCVKSKGQWSGEEPFTTDSDFSTLSDKDPIAVLTRATIKTSKLLKFWSYVPRSSRALKNNSDIIFSKGVGEIPVVQMATFSIWKNLKSMKDFAYGSRGHKGAIKRTHKHDWYKEELFARFVIFDTIGSFSDIDLRIKKRSTINGGN</sequence>
<keyword evidence="2" id="KW-1185">Reference proteome</keyword>
<protein>
    <submittedName>
        <fullName evidence="1">Spheroidene monooxygenase</fullName>
    </submittedName>
</protein>
<dbReference type="Proteomes" id="UP001209885">
    <property type="component" value="Unassembled WGS sequence"/>
</dbReference>
<dbReference type="InterPro" id="IPR049574">
    <property type="entry name" value="CrtA-like"/>
</dbReference>